<evidence type="ECO:0000313" key="2">
    <source>
        <dbReference type="EMBL" id="AHJ11315.1"/>
    </source>
</evidence>
<reference evidence="3 4" key="1">
    <citation type="journal article" date="2014" name="Environ. Microbiol.">
        <title>Insights into organohalide respiration and the versatile catabolism of Sulfurospirillum multivorans gained from comparative genomics and physiological studies.</title>
        <authorList>
            <person name="Goris T."/>
            <person name="Schubert T."/>
            <person name="Gadkari J."/>
            <person name="Wubet T."/>
            <person name="Tarkka M."/>
            <person name="Buscot F."/>
            <person name="Adrian L."/>
            <person name="Diekert G."/>
        </authorList>
    </citation>
    <scope>NUCLEOTIDE SEQUENCE [LARGE SCALE GENOMIC DNA]</scope>
    <source>
        <strain evidence="4">DM 12446 / JCM 15788 / NBRC 109480</strain>
        <strain evidence="3">DSM 12446</strain>
    </source>
</reference>
<dbReference type="InterPro" id="IPR025948">
    <property type="entry name" value="HTH-like_dom"/>
</dbReference>
<proteinExistence type="predicted"/>
<dbReference type="EMBL" id="CP007201">
    <property type="protein sequence ID" value="AHJ11315.1"/>
    <property type="molecule type" value="Genomic_DNA"/>
</dbReference>
<dbReference type="KEGG" id="smul:SMUL_0027"/>
<sequence length="277" mass="32448">MCKTLQVHFSGYYAWAKQPESKRDIANKVVLHHIKEAYEHSGRIYGYRTVTKDLVASGIGVNKKRVARLMGEAKLFGAGVKQRKPRYKKGKRHVAHPNHLGQCFNVQEPNHTWVTDITYIKTYEGWFYLAVVLDLFSRKIAGWATSHRMTTGLALKALEMATFRQKPHHEVIVHSDQGSQYSSYEWQALLQKYNLIPSMSRRGNCYDNAVAESFFKTFKRECVKKQIYITREEAQSDIFYYIEMFYNSTRRHSYLGYISPNEFEKRYNEKLNMASQN</sequence>
<gene>
    <name evidence="2" type="ORF">SMUL_0027</name>
    <name evidence="3" type="ORF">SMUL_0993</name>
</gene>
<dbReference type="KEGG" id="smul:SMUL_0993"/>
<dbReference type="InterPro" id="IPR001584">
    <property type="entry name" value="Integrase_cat-core"/>
</dbReference>
<dbReference type="Pfam" id="PF13333">
    <property type="entry name" value="rve_2"/>
    <property type="match status" value="1"/>
</dbReference>
<dbReference type="InterPro" id="IPR050900">
    <property type="entry name" value="Transposase_IS3/IS150/IS904"/>
</dbReference>
<protein>
    <submittedName>
        <fullName evidence="3">Transposase</fullName>
    </submittedName>
</protein>
<dbReference type="InterPro" id="IPR012337">
    <property type="entry name" value="RNaseH-like_sf"/>
</dbReference>
<evidence type="ECO:0000313" key="3">
    <source>
        <dbReference type="EMBL" id="AHJ12259.1"/>
    </source>
</evidence>
<dbReference type="Pfam" id="PF13276">
    <property type="entry name" value="HTH_21"/>
    <property type="match status" value="1"/>
</dbReference>
<dbReference type="PANTHER" id="PTHR46889:SF4">
    <property type="entry name" value="TRANSPOSASE INSO FOR INSERTION SEQUENCE ELEMENT IS911B-RELATED"/>
    <property type="match status" value="1"/>
</dbReference>
<evidence type="ECO:0000313" key="4">
    <source>
        <dbReference type="Proteomes" id="UP000019322"/>
    </source>
</evidence>
<evidence type="ECO:0000259" key="1">
    <source>
        <dbReference type="PROSITE" id="PS50994"/>
    </source>
</evidence>
<feature type="domain" description="Integrase catalytic" evidence="1">
    <location>
        <begin position="105"/>
        <end position="267"/>
    </location>
</feature>
<dbReference type="InterPro" id="IPR036397">
    <property type="entry name" value="RNaseH_sf"/>
</dbReference>
<dbReference type="EMBL" id="CP007201">
    <property type="protein sequence ID" value="AHJ12259.1"/>
    <property type="molecule type" value="Genomic_DNA"/>
</dbReference>
<dbReference type="Pfam" id="PF00665">
    <property type="entry name" value="rve"/>
    <property type="match status" value="1"/>
</dbReference>
<dbReference type="Gene3D" id="3.30.420.10">
    <property type="entry name" value="Ribonuclease H-like superfamily/Ribonuclease H"/>
    <property type="match status" value="1"/>
</dbReference>
<organism evidence="3 4">
    <name type="scientific">Sulfurospirillum multivorans (strain DM 12446 / JCM 15788 / NBRC 109480)</name>
    <dbReference type="NCBI Taxonomy" id="1150621"/>
    <lineage>
        <taxon>Bacteria</taxon>
        <taxon>Pseudomonadati</taxon>
        <taxon>Campylobacterota</taxon>
        <taxon>Epsilonproteobacteria</taxon>
        <taxon>Campylobacterales</taxon>
        <taxon>Sulfurospirillaceae</taxon>
        <taxon>Sulfurospirillum</taxon>
    </lineage>
</organism>
<dbReference type="PANTHER" id="PTHR46889">
    <property type="entry name" value="TRANSPOSASE INSF FOR INSERTION SEQUENCE IS3B-RELATED"/>
    <property type="match status" value="1"/>
</dbReference>
<dbReference type="AlphaFoldDB" id="A0AA86AL74"/>
<dbReference type="PROSITE" id="PS50994">
    <property type="entry name" value="INTEGRASE"/>
    <property type="match status" value="1"/>
</dbReference>
<dbReference type="GO" id="GO:0003676">
    <property type="term" value="F:nucleic acid binding"/>
    <property type="evidence" value="ECO:0007669"/>
    <property type="project" value="InterPro"/>
</dbReference>
<dbReference type="GO" id="GO:0015074">
    <property type="term" value="P:DNA integration"/>
    <property type="evidence" value="ECO:0007669"/>
    <property type="project" value="InterPro"/>
</dbReference>
<dbReference type="InterPro" id="IPR048020">
    <property type="entry name" value="Transpos_IS3"/>
</dbReference>
<dbReference type="NCBIfam" id="NF033516">
    <property type="entry name" value="transpos_IS3"/>
    <property type="match status" value="1"/>
</dbReference>
<dbReference type="SUPFAM" id="SSF53098">
    <property type="entry name" value="Ribonuclease H-like"/>
    <property type="match status" value="1"/>
</dbReference>
<dbReference type="Proteomes" id="UP000019322">
    <property type="component" value="Chromosome"/>
</dbReference>
<accession>A0AA86AL74</accession>
<name>A0AA86AL74_SULMK</name>